<name>A0A1H3PH02_9FIRM</name>
<proteinExistence type="predicted"/>
<evidence type="ECO:0000313" key="1">
    <source>
        <dbReference type="EMBL" id="SDZ00268.1"/>
    </source>
</evidence>
<reference evidence="1 2" key="1">
    <citation type="submission" date="2016-10" db="EMBL/GenBank/DDBJ databases">
        <authorList>
            <person name="de Groot N.N."/>
        </authorList>
    </citation>
    <scope>NUCLEOTIDE SEQUENCE [LARGE SCALE GENOMIC DNA]</scope>
    <source>
        <strain evidence="1 2">DSM 21650</strain>
    </source>
</reference>
<gene>
    <name evidence="1" type="ORF">SAMN05660462_01505</name>
</gene>
<protein>
    <submittedName>
        <fullName evidence="1">Uncharacterized protein</fullName>
    </submittedName>
</protein>
<sequence length="321" mass="37135">MNSLFIENIIKEFNWDIITSMYGNSHSSIIGFLSSEWIKKSPDHSVLDGVPSPFVGKGRKGQKNADIILCKGDKPFIVVEVETLVSKYLEKIDSIASYIGNTEDYDGISFGLLVMLNYTNGGNKYKHNWHDVKQYAISKDIPIAFVSIEKSKVDLGDTVLDQLKRRNEYYPWEISSIDYWAFGSDRKIIGGNLFKRYKAQMYAKNENKDVKIQISNEKIELVINKMGLDEFTVLDFYDYIKDNEKDLLERLDSAFMNSENKKGYSPLNYISNRLVHYSRQNDSLLSPHVSYEKGKDKCFMKVSEKDKERFKSDYIAVFKLK</sequence>
<dbReference type="Proteomes" id="UP000198625">
    <property type="component" value="Unassembled WGS sequence"/>
</dbReference>
<dbReference type="STRING" id="415015.SAMN05660462_01505"/>
<dbReference type="RefSeq" id="WP_091729340.1">
    <property type="nucleotide sequence ID" value="NZ_FNQE01000014.1"/>
</dbReference>
<keyword evidence="2" id="KW-1185">Reference proteome</keyword>
<dbReference type="AlphaFoldDB" id="A0A1H3PH02"/>
<dbReference type="EMBL" id="FNQE01000014">
    <property type="protein sequence ID" value="SDZ00268.1"/>
    <property type="molecule type" value="Genomic_DNA"/>
</dbReference>
<organism evidence="1 2">
    <name type="scientific">Proteiniborus ethanoligenes</name>
    <dbReference type="NCBI Taxonomy" id="415015"/>
    <lineage>
        <taxon>Bacteria</taxon>
        <taxon>Bacillati</taxon>
        <taxon>Bacillota</taxon>
        <taxon>Clostridia</taxon>
        <taxon>Eubacteriales</taxon>
        <taxon>Proteiniborus</taxon>
    </lineage>
</organism>
<dbReference type="OrthoDB" id="1953368at2"/>
<evidence type="ECO:0000313" key="2">
    <source>
        <dbReference type="Proteomes" id="UP000198625"/>
    </source>
</evidence>
<accession>A0A1H3PH02</accession>